<keyword evidence="10" id="KW-0325">Glycoprotein</keyword>
<feature type="transmembrane region" description="Helical" evidence="16">
    <location>
        <begin position="565"/>
        <end position="583"/>
    </location>
</feature>
<dbReference type="SUPFAM" id="SSF53850">
    <property type="entry name" value="Periplasmic binding protein-like II"/>
    <property type="match status" value="1"/>
</dbReference>
<dbReference type="GO" id="GO:0016020">
    <property type="term" value="C:membrane"/>
    <property type="evidence" value="ECO:0007669"/>
    <property type="project" value="UniProtKB-SubCell"/>
</dbReference>
<dbReference type="PIRSF" id="PIRSF037090">
    <property type="entry name" value="Iontro_Glu-like_rcpt_pln"/>
    <property type="match status" value="1"/>
</dbReference>
<dbReference type="Proteomes" id="UP000507222">
    <property type="component" value="Unassembled WGS sequence"/>
</dbReference>
<dbReference type="CDD" id="cd19990">
    <property type="entry name" value="PBP1_GABAb_receptor_plant"/>
    <property type="match status" value="1"/>
</dbReference>
<evidence type="ECO:0000256" key="7">
    <source>
        <dbReference type="ARBA" id="ARBA00023065"/>
    </source>
</evidence>
<dbReference type="AlphaFoldDB" id="A0A6J5TFK9"/>
<dbReference type="Pfam" id="PF00060">
    <property type="entry name" value="Lig_chan"/>
    <property type="match status" value="1"/>
</dbReference>
<evidence type="ECO:0000256" key="15">
    <source>
        <dbReference type="SAM" id="MobiDB-lite"/>
    </source>
</evidence>
<dbReference type="InterPro" id="IPR001828">
    <property type="entry name" value="ANF_lig-bd_rcpt"/>
</dbReference>
<keyword evidence="4 16" id="KW-0812">Transmembrane</keyword>
<protein>
    <recommendedName>
        <fullName evidence="13">Glutamate receptor</fullName>
    </recommendedName>
</protein>
<dbReference type="InterPro" id="IPR015683">
    <property type="entry name" value="Ionotropic_Glu_rcpt"/>
</dbReference>
<keyword evidence="12 13" id="KW-0407">Ion channel</keyword>
<evidence type="ECO:0000256" key="2">
    <source>
        <dbReference type="ARBA" id="ARBA00008685"/>
    </source>
</evidence>
<keyword evidence="6 16" id="KW-1133">Transmembrane helix</keyword>
<dbReference type="InterPro" id="IPR028082">
    <property type="entry name" value="Peripla_BP_I"/>
</dbReference>
<dbReference type="Gene3D" id="1.10.287.70">
    <property type="match status" value="1"/>
</dbReference>
<evidence type="ECO:0000256" key="9">
    <source>
        <dbReference type="ARBA" id="ARBA00023170"/>
    </source>
</evidence>
<feature type="region of interest" description="Disordered" evidence="15">
    <location>
        <begin position="912"/>
        <end position="937"/>
    </location>
</feature>
<evidence type="ECO:0000256" key="5">
    <source>
        <dbReference type="ARBA" id="ARBA00022729"/>
    </source>
</evidence>
<dbReference type="FunFam" id="3.40.50.2300:FF:000188">
    <property type="entry name" value="Glutamate receptor"/>
    <property type="match status" value="1"/>
</dbReference>
<dbReference type="InterPro" id="IPR044440">
    <property type="entry name" value="GABAb_receptor_plant_PBP1"/>
</dbReference>
<keyword evidence="5 17" id="KW-0732">Signal</keyword>
<name>A0A6J5TFK9_PRUAR</name>
<evidence type="ECO:0000256" key="4">
    <source>
        <dbReference type="ARBA" id="ARBA00022692"/>
    </source>
</evidence>
<evidence type="ECO:0000256" key="12">
    <source>
        <dbReference type="ARBA" id="ARBA00023303"/>
    </source>
</evidence>
<feature type="domain" description="Ionotropic glutamate receptor C-terminal" evidence="18">
    <location>
        <begin position="448"/>
        <end position="787"/>
    </location>
</feature>
<dbReference type="InterPro" id="IPR017103">
    <property type="entry name" value="Iontropic_Glu_rcpt_pln"/>
</dbReference>
<evidence type="ECO:0000256" key="17">
    <source>
        <dbReference type="SAM" id="SignalP"/>
    </source>
</evidence>
<proteinExistence type="inferred from homology"/>
<dbReference type="FunFam" id="1.10.287.70:FF:000037">
    <property type="entry name" value="Glutamate receptor"/>
    <property type="match status" value="1"/>
</dbReference>
<dbReference type="InterPro" id="IPR001320">
    <property type="entry name" value="Iontro_rcpt_C"/>
</dbReference>
<dbReference type="PANTHER" id="PTHR34836:SF7">
    <property type="entry name" value="RECEPTOR LIGAND BINDING REGION DOMAIN-CONTAINING PROTEIN"/>
    <property type="match status" value="1"/>
</dbReference>
<keyword evidence="14" id="KW-1015">Disulfide bond</keyword>
<evidence type="ECO:0000313" key="20">
    <source>
        <dbReference type="Proteomes" id="UP000507222"/>
    </source>
</evidence>
<dbReference type="SUPFAM" id="SSF53822">
    <property type="entry name" value="Periplasmic binding protein-like I"/>
    <property type="match status" value="1"/>
</dbReference>
<feature type="chain" id="PRO_5026798050" description="Glutamate receptor" evidence="17">
    <location>
        <begin position="29"/>
        <end position="937"/>
    </location>
</feature>
<evidence type="ECO:0000256" key="14">
    <source>
        <dbReference type="PIRSR" id="PIRSR037090-50"/>
    </source>
</evidence>
<comment type="subcellular location">
    <subcellularLocation>
        <location evidence="1">Membrane</location>
        <topology evidence="1">Multi-pass membrane protein</topology>
    </subcellularLocation>
</comment>
<dbReference type="Pfam" id="PF01094">
    <property type="entry name" value="ANF_receptor"/>
    <property type="match status" value="1"/>
</dbReference>
<keyword evidence="8 13" id="KW-0472">Membrane</keyword>
<feature type="transmembrane region" description="Helical" evidence="16">
    <location>
        <begin position="808"/>
        <end position="831"/>
    </location>
</feature>
<accession>A0A6J5TFK9</accession>
<evidence type="ECO:0000256" key="16">
    <source>
        <dbReference type="SAM" id="Phobius"/>
    </source>
</evidence>
<feature type="signal peptide" evidence="17">
    <location>
        <begin position="1"/>
        <end position="28"/>
    </location>
</feature>
<dbReference type="CDD" id="cd13686">
    <property type="entry name" value="GluR_Plant"/>
    <property type="match status" value="1"/>
</dbReference>
<sequence length="937" mass="105263">MMTNQKHLLSFFFILLLAGLGSIQLSMAKEVMRIPVGVVLDLNSSVGAIAESCMTMALSDFYAKHAHYRTRLDLRTRDSADDIVTAASEAWYMMKKEKVQAIIGPQRSAEAKFVMELGRKAKVPIISFSATTPSLSPSRSPFFVRTAFDDSAQVKAIAAVIEAYSWLEVVLVYEDTDYGNDLIPYLVDAIQEVGARVPYRSVIPPSSNDAEILRELRRLNSNSTRIFLVHMTASLGSKFFILANKAGMMSEGYAWIVTEGLSTFLDPVNSTTMDSMEGVLGVRPYIPMTKDLEDFQSRWKQPNKMTAGLNLFGLWAYDTVWALAMAVEKVGTTSSSSMKHNTSRVVNLASLETSNMGKDLLETIPSSKFQSLSGNFQLVKRQLEPSTFEIFNVIGNKERIIGYWIDQKKGLSRQLKYDNSEAEKSDVKRRLKQTIWPGDTTVQPATKKLRIGVPMKEGFNEFLKLENKSISGFAAAVFFAALAKLPFPLPHDFFSFNGTYDDVLCQIKEGKYDAVVADTTIVANRSLYVDFTLPYSESGMSMVVLVENNERDNIWIFLKPLSLDLWLTTGAAFIFTGFVIWVLEHRVNSEFRGPPQQQLGVIFWFSFSTLVFAHREKVVNNWSRLVLIIWVFVVLILTQSYTASLASMLTVQRLQPVFTDIREIKRNGYNIGYQKNSFIKGFLMENLRFEESKLKAYVTTEEYNHALSKGTNNGGVAAIFDEIPYLKLFIAKNCSKYTMVGPTYKTDGFGFAFPRGSPLVSYMSRAILNVTQEKSKMDSIEEEYFGNNQTICDDQSAKISSDGRSLHVYSFGGLFIITGVVSTFSLLMYVYRFLCSQWPTLRTTIHSENSFRCKMVELAKHFDKKDLTSHPFTQRTSRVHAMDTPDETAIGGLHDANDMQHNSAVENNIDVNENQSNGGNLLSGHTDSSIHVPNLSS</sequence>
<evidence type="ECO:0000256" key="1">
    <source>
        <dbReference type="ARBA" id="ARBA00004141"/>
    </source>
</evidence>
<evidence type="ECO:0000256" key="10">
    <source>
        <dbReference type="ARBA" id="ARBA00023180"/>
    </source>
</evidence>
<evidence type="ECO:0000256" key="6">
    <source>
        <dbReference type="ARBA" id="ARBA00022989"/>
    </source>
</evidence>
<dbReference type="PANTHER" id="PTHR34836">
    <property type="entry name" value="OS06G0188250 PROTEIN"/>
    <property type="match status" value="1"/>
</dbReference>
<gene>
    <name evidence="19" type="ORF">CURHAP_LOCUS1364</name>
</gene>
<organism evidence="19 20">
    <name type="scientific">Prunus armeniaca</name>
    <name type="common">Apricot</name>
    <name type="synonym">Armeniaca vulgaris</name>
    <dbReference type="NCBI Taxonomy" id="36596"/>
    <lineage>
        <taxon>Eukaryota</taxon>
        <taxon>Viridiplantae</taxon>
        <taxon>Streptophyta</taxon>
        <taxon>Embryophyta</taxon>
        <taxon>Tracheophyta</taxon>
        <taxon>Spermatophyta</taxon>
        <taxon>Magnoliopsida</taxon>
        <taxon>eudicotyledons</taxon>
        <taxon>Gunneridae</taxon>
        <taxon>Pentapetalae</taxon>
        <taxon>rosids</taxon>
        <taxon>fabids</taxon>
        <taxon>Rosales</taxon>
        <taxon>Rosaceae</taxon>
        <taxon>Amygdaloideae</taxon>
        <taxon>Amygdaleae</taxon>
        <taxon>Prunus</taxon>
    </lineage>
</organism>
<dbReference type="SMART" id="SM00079">
    <property type="entry name" value="PBPe"/>
    <property type="match status" value="1"/>
</dbReference>
<dbReference type="Gene3D" id="3.40.50.2300">
    <property type="match status" value="2"/>
</dbReference>
<reference evidence="19 20" key="1">
    <citation type="submission" date="2020-05" db="EMBL/GenBank/DDBJ databases">
        <authorList>
            <person name="Campoy J."/>
            <person name="Schneeberger K."/>
            <person name="Spophaly S."/>
        </authorList>
    </citation>
    <scope>NUCLEOTIDE SEQUENCE [LARGE SCALE GENOMIC DNA]</scope>
    <source>
        <strain evidence="19">PruArmRojPasFocal</strain>
    </source>
</reference>
<evidence type="ECO:0000256" key="11">
    <source>
        <dbReference type="ARBA" id="ARBA00023286"/>
    </source>
</evidence>
<keyword evidence="9 13" id="KW-0675">Receptor</keyword>
<evidence type="ECO:0000313" key="19">
    <source>
        <dbReference type="EMBL" id="CAB4262222.1"/>
    </source>
</evidence>
<keyword evidence="3 13" id="KW-0813">Transport</keyword>
<dbReference type="GO" id="GO:0015276">
    <property type="term" value="F:ligand-gated monoatomic ion channel activity"/>
    <property type="evidence" value="ECO:0007669"/>
    <property type="project" value="InterPro"/>
</dbReference>
<evidence type="ECO:0000256" key="8">
    <source>
        <dbReference type="ARBA" id="ARBA00023136"/>
    </source>
</evidence>
<dbReference type="FunFam" id="3.40.190.10:FF:000195">
    <property type="entry name" value="Glutamate receptor 2.7"/>
    <property type="match status" value="1"/>
</dbReference>
<feature type="disulfide bond" evidence="14">
    <location>
        <begin position="734"/>
        <end position="792"/>
    </location>
</feature>
<keyword evidence="11 13" id="KW-1071">Ligand-gated ion channel</keyword>
<evidence type="ECO:0000259" key="18">
    <source>
        <dbReference type="SMART" id="SM00079"/>
    </source>
</evidence>
<evidence type="ECO:0000256" key="13">
    <source>
        <dbReference type="PIRNR" id="PIRNR037090"/>
    </source>
</evidence>
<comment type="similarity">
    <text evidence="2 13">Belongs to the glutamate-gated ion channel (TC 1.A.10.1) family.</text>
</comment>
<comment type="function">
    <text evidence="13">Glutamate-gated receptor that probably acts as non-selective cation channel.</text>
</comment>
<dbReference type="Gene3D" id="3.40.190.10">
    <property type="entry name" value="Periplasmic binding protein-like II"/>
    <property type="match status" value="2"/>
</dbReference>
<keyword evidence="7 13" id="KW-0406">Ion transport</keyword>
<evidence type="ECO:0000256" key="3">
    <source>
        <dbReference type="ARBA" id="ARBA00022448"/>
    </source>
</evidence>
<dbReference type="EMBL" id="CAEKDK010000001">
    <property type="protein sequence ID" value="CAB4262222.1"/>
    <property type="molecule type" value="Genomic_DNA"/>
</dbReference>
<feature type="transmembrane region" description="Helical" evidence="16">
    <location>
        <begin position="625"/>
        <end position="649"/>
    </location>
</feature>